<dbReference type="EMBL" id="KZ365725">
    <property type="protein sequence ID" value="PIO57397.1"/>
    <property type="molecule type" value="Genomic_DNA"/>
</dbReference>
<keyword evidence="1" id="KW-0732">Signal</keyword>
<evidence type="ECO:0000256" key="1">
    <source>
        <dbReference type="SAM" id="SignalP"/>
    </source>
</evidence>
<gene>
    <name evidence="2" type="ORF">TELCIR_21194</name>
</gene>
<dbReference type="OrthoDB" id="5787624at2759"/>
<dbReference type="AlphaFoldDB" id="A0A2G9THG3"/>
<accession>A0A2G9THG3</accession>
<evidence type="ECO:0000313" key="3">
    <source>
        <dbReference type="Proteomes" id="UP000230423"/>
    </source>
</evidence>
<feature type="chain" id="PRO_5013789117" evidence="1">
    <location>
        <begin position="18"/>
        <end position="104"/>
    </location>
</feature>
<name>A0A2G9THG3_TELCI</name>
<dbReference type="Proteomes" id="UP000230423">
    <property type="component" value="Unassembled WGS sequence"/>
</dbReference>
<evidence type="ECO:0000313" key="2">
    <source>
        <dbReference type="EMBL" id="PIO57397.1"/>
    </source>
</evidence>
<reference evidence="2 3" key="1">
    <citation type="submission" date="2015-09" db="EMBL/GenBank/DDBJ databases">
        <title>Draft genome of the parasitic nematode Teladorsagia circumcincta isolate WARC Sus (inbred).</title>
        <authorList>
            <person name="Mitreva M."/>
        </authorList>
    </citation>
    <scope>NUCLEOTIDE SEQUENCE [LARGE SCALE GENOMIC DNA]</scope>
    <source>
        <strain evidence="2 3">S</strain>
    </source>
</reference>
<feature type="signal peptide" evidence="1">
    <location>
        <begin position="1"/>
        <end position="17"/>
    </location>
</feature>
<proteinExistence type="predicted"/>
<keyword evidence="3" id="KW-1185">Reference proteome</keyword>
<protein>
    <submittedName>
        <fullName evidence="2">Uncharacterized protein</fullName>
    </submittedName>
</protein>
<organism evidence="2 3">
    <name type="scientific">Teladorsagia circumcincta</name>
    <name type="common">Brown stomach worm</name>
    <name type="synonym">Ostertagia circumcincta</name>
    <dbReference type="NCBI Taxonomy" id="45464"/>
    <lineage>
        <taxon>Eukaryota</taxon>
        <taxon>Metazoa</taxon>
        <taxon>Ecdysozoa</taxon>
        <taxon>Nematoda</taxon>
        <taxon>Chromadorea</taxon>
        <taxon>Rhabditida</taxon>
        <taxon>Rhabditina</taxon>
        <taxon>Rhabditomorpha</taxon>
        <taxon>Strongyloidea</taxon>
        <taxon>Trichostrongylidae</taxon>
        <taxon>Teladorsagia</taxon>
    </lineage>
</organism>
<sequence length="104" mass="11972">MIAYLALIAVMVAEVRSQAGECRSECVELNLYKIDLVHLKEDLVMARVCQNTTATESYKSRKIPFICNRHHGIWMFDENVSLLSVIRQVLFPQVRNIVESSHHN</sequence>